<dbReference type="OrthoDB" id="10252405at2759"/>
<reference evidence="3 4" key="1">
    <citation type="submission" date="2017-10" db="EMBL/GenBank/DDBJ databases">
        <title>Comparative genomics in systemic dimorphic fungi from Ajellomycetaceae.</title>
        <authorList>
            <person name="Munoz J.F."/>
            <person name="Mcewen J.G."/>
            <person name="Clay O.K."/>
            <person name="Cuomo C.A."/>
        </authorList>
    </citation>
    <scope>NUCLEOTIDE SEQUENCE [LARGE SCALE GENOMIC DNA]</scope>
    <source>
        <strain evidence="3 4">UAMH7299</strain>
    </source>
</reference>
<dbReference type="InterPro" id="IPR011990">
    <property type="entry name" value="TPR-like_helical_dom_sf"/>
</dbReference>
<comment type="similarity">
    <text evidence="1">Belongs to the GET4 family.</text>
</comment>
<dbReference type="AlphaFoldDB" id="A0A2B7XN25"/>
<sequence length="346" mass="37510">MTSQISKTIARQQAKIAAGAYYESHQQLRVIAARYLKQSKYDEAADILAGGAKALLQAGSQQGAAASGGDLAIMLVLEVYNKAEWEVGDDEAGKKRKQRLIEILREFPAEEPTRKRFISEIIGWSSKYGDIETGDPDLHHAAGTAFAQDNEPYDAERHLALGTIDSAETLARLEYDWYTNDAAHTAGIYAARAVFPYLLTGNVRNANKAFLIFTSRLSSTSSSSLAAQEVSSQSADVRVYPSLPLLNFTSLLLLAIQRSSADLFRQLTRHYAPHIREAGDWDSALAHIGELYFGIKIPKHSNPLMDMMGMMFGGGGGGGGGSGQSKGGRQQKSLPRVGAPPSMELD</sequence>
<dbReference type="Proteomes" id="UP000224634">
    <property type="component" value="Unassembled WGS sequence"/>
</dbReference>
<evidence type="ECO:0000313" key="4">
    <source>
        <dbReference type="Proteomes" id="UP000224634"/>
    </source>
</evidence>
<evidence type="ECO:0000313" key="3">
    <source>
        <dbReference type="EMBL" id="PGH13174.1"/>
    </source>
</evidence>
<comment type="caution">
    <text evidence="3">The sequence shown here is derived from an EMBL/GenBank/DDBJ whole genome shotgun (WGS) entry which is preliminary data.</text>
</comment>
<dbReference type="GO" id="GO:0045048">
    <property type="term" value="P:protein insertion into ER membrane"/>
    <property type="evidence" value="ECO:0007669"/>
    <property type="project" value="InterPro"/>
</dbReference>
<protein>
    <recommendedName>
        <fullName evidence="5">DUF410 domain-containing protein</fullName>
    </recommendedName>
</protein>
<feature type="region of interest" description="Disordered" evidence="2">
    <location>
        <begin position="315"/>
        <end position="346"/>
    </location>
</feature>
<evidence type="ECO:0000256" key="1">
    <source>
        <dbReference type="ARBA" id="ARBA00005351"/>
    </source>
</evidence>
<dbReference type="FunFam" id="1.25.40.10:FF:000272">
    <property type="entry name" value="DUF410 domain protein"/>
    <property type="match status" value="1"/>
</dbReference>
<feature type="compositionally biased region" description="Gly residues" evidence="2">
    <location>
        <begin position="315"/>
        <end position="326"/>
    </location>
</feature>
<evidence type="ECO:0000256" key="2">
    <source>
        <dbReference type="SAM" id="MobiDB-lite"/>
    </source>
</evidence>
<dbReference type="EMBL" id="PDNA01000107">
    <property type="protein sequence ID" value="PGH13174.1"/>
    <property type="molecule type" value="Genomic_DNA"/>
</dbReference>
<proteinExistence type="inferred from homology"/>
<keyword evidence="4" id="KW-1185">Reference proteome</keyword>
<dbReference type="Gene3D" id="1.25.40.10">
    <property type="entry name" value="Tetratricopeptide repeat domain"/>
    <property type="match status" value="1"/>
</dbReference>
<gene>
    <name evidence="3" type="ORF">AJ80_06420</name>
</gene>
<name>A0A2B7XN25_POLH7</name>
<dbReference type="STRING" id="1447883.A0A2B7XN25"/>
<evidence type="ECO:0008006" key="5">
    <source>
        <dbReference type="Google" id="ProtNLM"/>
    </source>
</evidence>
<dbReference type="InterPro" id="IPR007317">
    <property type="entry name" value="GET4"/>
</dbReference>
<organism evidence="3 4">
    <name type="scientific">Polytolypa hystricis (strain UAMH7299)</name>
    <dbReference type="NCBI Taxonomy" id="1447883"/>
    <lineage>
        <taxon>Eukaryota</taxon>
        <taxon>Fungi</taxon>
        <taxon>Dikarya</taxon>
        <taxon>Ascomycota</taxon>
        <taxon>Pezizomycotina</taxon>
        <taxon>Eurotiomycetes</taxon>
        <taxon>Eurotiomycetidae</taxon>
        <taxon>Onygenales</taxon>
        <taxon>Onygenales incertae sedis</taxon>
        <taxon>Polytolypa</taxon>
    </lineage>
</organism>
<dbReference type="GO" id="GO:0072380">
    <property type="term" value="C:TRC complex"/>
    <property type="evidence" value="ECO:0007669"/>
    <property type="project" value="TreeGrafter"/>
</dbReference>
<dbReference type="PANTHER" id="PTHR12875">
    <property type="entry name" value="GOLGI TO ER TRAFFIC PROTEIN 4 HOMOLOG"/>
    <property type="match status" value="1"/>
</dbReference>
<dbReference type="Pfam" id="PF04190">
    <property type="entry name" value="GET4"/>
    <property type="match status" value="1"/>
</dbReference>
<dbReference type="PANTHER" id="PTHR12875:SF0">
    <property type="entry name" value="GOLGI TO ER TRAFFIC PROTEIN 4 HOMOLOG"/>
    <property type="match status" value="1"/>
</dbReference>
<accession>A0A2B7XN25</accession>